<evidence type="ECO:0000256" key="6">
    <source>
        <dbReference type="ARBA" id="ARBA00022786"/>
    </source>
</evidence>
<evidence type="ECO:0000313" key="12">
    <source>
        <dbReference type="EMBL" id="CCL99022.1"/>
    </source>
</evidence>
<dbReference type="PANTHER" id="PTHR10782:SF4">
    <property type="entry name" value="TONALLI, ISOFORM E"/>
    <property type="match status" value="1"/>
</dbReference>
<evidence type="ECO:0000259" key="11">
    <source>
        <dbReference type="PROSITE" id="PS51466"/>
    </source>
</evidence>
<dbReference type="CDD" id="cd16792">
    <property type="entry name" value="SP-RING_Siz-like"/>
    <property type="match status" value="1"/>
</dbReference>
<evidence type="ECO:0000313" key="13">
    <source>
        <dbReference type="Proteomes" id="UP000006352"/>
    </source>
</evidence>
<reference evidence="12 13" key="1">
    <citation type="journal article" date="2012" name="Appl. Environ. Microbiol.">
        <title>Short-read sequencing for genomic analysis of the brown rot fungus Fibroporia radiculosa.</title>
        <authorList>
            <person name="Tang J.D."/>
            <person name="Perkins A.D."/>
            <person name="Sonstegard T.S."/>
            <person name="Schroeder S.G."/>
            <person name="Burgess S.C."/>
            <person name="Diehl S.V."/>
        </authorList>
    </citation>
    <scope>NUCLEOTIDE SEQUENCE [LARGE SCALE GENOMIC DNA]</scope>
    <source>
        <strain evidence="12 13">TFFH 294</strain>
    </source>
</reference>
<dbReference type="InterPro" id="IPR038654">
    <property type="entry name" value="PINIT_sf"/>
</dbReference>
<name>J4HSM9_9APHY</name>
<evidence type="ECO:0000256" key="8">
    <source>
        <dbReference type="PROSITE-ProRule" id="PRU00452"/>
    </source>
</evidence>
<dbReference type="UniPathway" id="UPA00886"/>
<keyword evidence="6" id="KW-0833">Ubl conjugation pathway</keyword>
<keyword evidence="13" id="KW-1185">Reference proteome</keyword>
<evidence type="ECO:0008006" key="14">
    <source>
        <dbReference type="Google" id="ProtNLM"/>
    </source>
</evidence>
<feature type="domain" description="SP-RING-type" evidence="10">
    <location>
        <begin position="357"/>
        <end position="442"/>
    </location>
</feature>
<evidence type="ECO:0000256" key="3">
    <source>
        <dbReference type="ARBA" id="ARBA00022679"/>
    </source>
</evidence>
<protein>
    <recommendedName>
        <fullName evidence="14">SP-RING-type domain-containing protein</fullName>
    </recommendedName>
</protein>
<dbReference type="Pfam" id="PF02891">
    <property type="entry name" value="zf-MIZ"/>
    <property type="match status" value="1"/>
</dbReference>
<dbReference type="Gene3D" id="2.60.120.780">
    <property type="entry name" value="PINIT domain"/>
    <property type="match status" value="1"/>
</dbReference>
<keyword evidence="4" id="KW-0479">Metal-binding</keyword>
<feature type="compositionally biased region" description="Polar residues" evidence="9">
    <location>
        <begin position="667"/>
        <end position="686"/>
    </location>
</feature>
<dbReference type="InterPro" id="IPR031141">
    <property type="entry name" value="SIZ1/2_SP-RING"/>
</dbReference>
<dbReference type="GO" id="GO:0000785">
    <property type="term" value="C:chromatin"/>
    <property type="evidence" value="ECO:0007669"/>
    <property type="project" value="TreeGrafter"/>
</dbReference>
<dbReference type="GO" id="GO:0016925">
    <property type="term" value="P:protein sumoylation"/>
    <property type="evidence" value="ECO:0007669"/>
    <property type="project" value="UniProtKB-UniPathway"/>
</dbReference>
<gene>
    <name evidence="12" type="ORF">FIBRA_01031</name>
</gene>
<evidence type="ECO:0000256" key="5">
    <source>
        <dbReference type="ARBA" id="ARBA00022771"/>
    </source>
</evidence>
<feature type="domain" description="PINIT" evidence="11">
    <location>
        <begin position="159"/>
        <end position="327"/>
    </location>
</feature>
<dbReference type="Gene3D" id="3.30.40.10">
    <property type="entry name" value="Zinc/RING finger domain, C3HC4 (zinc finger)"/>
    <property type="match status" value="1"/>
</dbReference>
<dbReference type="PROSITE" id="PS51044">
    <property type="entry name" value="ZF_SP_RING"/>
    <property type="match status" value="1"/>
</dbReference>
<organism evidence="12 13">
    <name type="scientific">Fibroporia radiculosa</name>
    <dbReference type="NCBI Taxonomy" id="599839"/>
    <lineage>
        <taxon>Eukaryota</taxon>
        <taxon>Fungi</taxon>
        <taxon>Dikarya</taxon>
        <taxon>Basidiomycota</taxon>
        <taxon>Agaricomycotina</taxon>
        <taxon>Agaricomycetes</taxon>
        <taxon>Polyporales</taxon>
        <taxon>Fibroporiaceae</taxon>
        <taxon>Fibroporia</taxon>
    </lineage>
</organism>
<dbReference type="PANTHER" id="PTHR10782">
    <property type="entry name" value="ZINC FINGER MIZ DOMAIN-CONTAINING PROTEIN"/>
    <property type="match status" value="1"/>
</dbReference>
<keyword evidence="5 8" id="KW-0863">Zinc-finger</keyword>
<feature type="compositionally biased region" description="Low complexity" evidence="9">
    <location>
        <begin position="124"/>
        <end position="148"/>
    </location>
</feature>
<feature type="compositionally biased region" description="Polar residues" evidence="9">
    <location>
        <begin position="540"/>
        <end position="552"/>
    </location>
</feature>
<dbReference type="Pfam" id="PF14324">
    <property type="entry name" value="PINIT"/>
    <property type="match status" value="1"/>
</dbReference>
<dbReference type="InterPro" id="IPR004181">
    <property type="entry name" value="Znf_MIZ"/>
</dbReference>
<feature type="region of interest" description="Disordered" evidence="9">
    <location>
        <begin position="466"/>
        <end position="686"/>
    </location>
</feature>
<feature type="region of interest" description="Disordered" evidence="9">
    <location>
        <begin position="124"/>
        <end position="166"/>
    </location>
</feature>
<dbReference type="InParanoid" id="J4HSM9"/>
<accession>J4HSM9</accession>
<keyword evidence="3" id="KW-0808">Transferase</keyword>
<keyword evidence="7" id="KW-0862">Zinc</keyword>
<feature type="compositionally biased region" description="Low complexity" evidence="9">
    <location>
        <begin position="602"/>
        <end position="613"/>
    </location>
</feature>
<evidence type="ECO:0000256" key="1">
    <source>
        <dbReference type="ARBA" id="ARBA00004718"/>
    </source>
</evidence>
<dbReference type="OrthoDB" id="28127at2759"/>
<dbReference type="STRING" id="599839.J4HSM9"/>
<dbReference type="RefSeq" id="XP_012178305.1">
    <property type="nucleotide sequence ID" value="XM_012322915.1"/>
</dbReference>
<dbReference type="AlphaFoldDB" id="J4HSM9"/>
<evidence type="ECO:0000256" key="9">
    <source>
        <dbReference type="SAM" id="MobiDB-lite"/>
    </source>
</evidence>
<dbReference type="Proteomes" id="UP000006352">
    <property type="component" value="Unassembled WGS sequence"/>
</dbReference>
<comment type="similarity">
    <text evidence="2">Belongs to the PIAS family.</text>
</comment>
<dbReference type="InterPro" id="IPR013083">
    <property type="entry name" value="Znf_RING/FYVE/PHD"/>
</dbReference>
<dbReference type="EMBL" id="HE796911">
    <property type="protein sequence ID" value="CCL99022.1"/>
    <property type="molecule type" value="Genomic_DNA"/>
</dbReference>
<dbReference type="GO" id="GO:0061665">
    <property type="term" value="F:SUMO ligase activity"/>
    <property type="evidence" value="ECO:0007669"/>
    <property type="project" value="TreeGrafter"/>
</dbReference>
<evidence type="ECO:0000256" key="2">
    <source>
        <dbReference type="ARBA" id="ARBA00005383"/>
    </source>
</evidence>
<dbReference type="PROSITE" id="PS51466">
    <property type="entry name" value="PINIT"/>
    <property type="match status" value="1"/>
</dbReference>
<dbReference type="GO" id="GO:0008270">
    <property type="term" value="F:zinc ion binding"/>
    <property type="evidence" value="ECO:0007669"/>
    <property type="project" value="UniProtKB-KW"/>
</dbReference>
<evidence type="ECO:0000256" key="7">
    <source>
        <dbReference type="ARBA" id="ARBA00022833"/>
    </source>
</evidence>
<dbReference type="FunCoup" id="J4HSM9">
    <property type="interactions" value="224"/>
</dbReference>
<dbReference type="HOGENOM" id="CLU_020537_0_0_1"/>
<comment type="pathway">
    <text evidence="1">Protein modification; protein sumoylation.</text>
</comment>
<feature type="compositionally biased region" description="Pro residues" evidence="9">
    <location>
        <begin position="149"/>
        <end position="166"/>
    </location>
</feature>
<sequence length="686" mass="75462">MSNANAWSEFDTLRHSVKLNTVDRLKQILTGFNDECGTNLTKSGKKQELIDRITREMDNWRATNNIDKWNKGKLIVSQVRNGGVRFERLVVAGTEFICRRRYSPARSNADYSYSSSSSHNAYSSSVSGSHGYQAGASSSSGAIPRYDPYAPPRRPAAPSAPAPAVPQAPSIRFKSSPFFHIERAVSGVVECPESTSSMDRRQQSLVFAMNNDILSKINSTRTSQKFQLRLYCTSSTYYTPSGGFRSTSGLCPIEFPPTCEVRVNGVALTANLKGMKKKPGTAPPPDLGKSLRLTTGASNRIEMVYVNSQQPVQSKKFYLVVMLVEVTTVDQLIDRLKKGKFRSSQDILNKMTQAVSGDDDIVAGHQKMSLKCPLSYMRISTPCRSSHCVHSQCFDALSWFSLMEQTTTWLCPVCEKVLNVEDLIVDGYFTEILQQTSEEVEDVIVEADGQWHTEDNKFGTAAWRAAHPPSKPVIPAQHAPVAKPRTPSPRKPTPYRVNGEGKPRPSNEEIVILDSDDEDEGRVKRELSPSTDSPVRAGASMSQSITSQPSRSRTQDTDVIDLTLDSEDEEAVPLTRKRKTYATDIPSPTEQIWKKSRTDGMSSSPASSSANAGYSGGPRYAASSSRSLTNGHPPVHASPSDPRYPFSSGTQPYPGGYYPPVAPTGRRPSTNSYPRVNGSSPESWRS</sequence>
<evidence type="ECO:0000259" key="10">
    <source>
        <dbReference type="PROSITE" id="PS51044"/>
    </source>
</evidence>
<dbReference type="InterPro" id="IPR023321">
    <property type="entry name" value="PINIT"/>
</dbReference>
<proteinExistence type="inferred from homology"/>
<dbReference type="GeneID" id="24093933"/>
<evidence type="ECO:0000256" key="4">
    <source>
        <dbReference type="ARBA" id="ARBA00022723"/>
    </source>
</evidence>